<sequence length="182" mass="19679">MAATPYHRENLAAAIQQRARQELDTNGATDLSLRQLAKFLGVSPAAIYRHFPDKAHLLAVLRADIVAEVTTTLHQGVLDSPDAETMLTRMVANLLTYAQEHPQAIAFILTGPLAAPQSLQTVLALLVTQNGLTEAPAALTAPVWTFLLGVLCQPTQELSVSWVVTQLEFLLGIPTSYGDKNL</sequence>
<evidence type="ECO:0000256" key="1">
    <source>
        <dbReference type="ARBA" id="ARBA00023015"/>
    </source>
</evidence>
<name>A0A9D1QRX2_9LACO</name>
<feature type="DNA-binding region" description="H-T-H motif" evidence="4">
    <location>
        <begin position="32"/>
        <end position="51"/>
    </location>
</feature>
<evidence type="ECO:0000256" key="4">
    <source>
        <dbReference type="PROSITE-ProRule" id="PRU00335"/>
    </source>
</evidence>
<evidence type="ECO:0000256" key="2">
    <source>
        <dbReference type="ARBA" id="ARBA00023125"/>
    </source>
</evidence>
<dbReference type="Proteomes" id="UP000886822">
    <property type="component" value="Unassembled WGS sequence"/>
</dbReference>
<reference evidence="6" key="2">
    <citation type="submission" date="2021-04" db="EMBL/GenBank/DDBJ databases">
        <authorList>
            <person name="Gilroy R."/>
        </authorList>
    </citation>
    <scope>NUCLEOTIDE SEQUENCE</scope>
    <source>
        <strain evidence="6">CHK173-259</strain>
    </source>
</reference>
<dbReference type="Pfam" id="PF00440">
    <property type="entry name" value="TetR_N"/>
    <property type="match status" value="1"/>
</dbReference>
<dbReference type="PANTHER" id="PTHR30055">
    <property type="entry name" value="HTH-TYPE TRANSCRIPTIONAL REGULATOR RUTR"/>
    <property type="match status" value="1"/>
</dbReference>
<gene>
    <name evidence="6" type="ORF">H9875_06950</name>
</gene>
<evidence type="ECO:0000256" key="3">
    <source>
        <dbReference type="ARBA" id="ARBA00023163"/>
    </source>
</evidence>
<reference evidence="6" key="1">
    <citation type="journal article" date="2021" name="PeerJ">
        <title>Extensive microbial diversity within the chicken gut microbiome revealed by metagenomics and culture.</title>
        <authorList>
            <person name="Gilroy R."/>
            <person name="Ravi A."/>
            <person name="Getino M."/>
            <person name="Pursley I."/>
            <person name="Horton D.L."/>
            <person name="Alikhan N.F."/>
            <person name="Baker D."/>
            <person name="Gharbi K."/>
            <person name="Hall N."/>
            <person name="Watson M."/>
            <person name="Adriaenssens E.M."/>
            <person name="Foster-Nyarko E."/>
            <person name="Jarju S."/>
            <person name="Secka A."/>
            <person name="Antonio M."/>
            <person name="Oren A."/>
            <person name="Chaudhuri R.R."/>
            <person name="La Ragione R."/>
            <person name="Hildebrand F."/>
            <person name="Pallen M.J."/>
        </authorList>
    </citation>
    <scope>NUCLEOTIDE SEQUENCE</scope>
    <source>
        <strain evidence="6">CHK173-259</strain>
    </source>
</reference>
<accession>A0A9D1QRX2</accession>
<dbReference type="SUPFAM" id="SSF46689">
    <property type="entry name" value="Homeodomain-like"/>
    <property type="match status" value="1"/>
</dbReference>
<keyword evidence="1" id="KW-0805">Transcription regulation</keyword>
<dbReference type="PANTHER" id="PTHR30055:SF234">
    <property type="entry name" value="HTH-TYPE TRANSCRIPTIONAL REGULATOR BETI"/>
    <property type="match status" value="1"/>
</dbReference>
<evidence type="ECO:0000259" key="5">
    <source>
        <dbReference type="PROSITE" id="PS50977"/>
    </source>
</evidence>
<dbReference type="GO" id="GO:0000976">
    <property type="term" value="F:transcription cis-regulatory region binding"/>
    <property type="evidence" value="ECO:0007669"/>
    <property type="project" value="TreeGrafter"/>
</dbReference>
<evidence type="ECO:0000313" key="6">
    <source>
        <dbReference type="EMBL" id="HIW72350.1"/>
    </source>
</evidence>
<proteinExistence type="predicted"/>
<dbReference type="PROSITE" id="PS50977">
    <property type="entry name" value="HTH_TETR_2"/>
    <property type="match status" value="1"/>
</dbReference>
<evidence type="ECO:0000313" key="7">
    <source>
        <dbReference type="Proteomes" id="UP000886822"/>
    </source>
</evidence>
<keyword evidence="3" id="KW-0804">Transcription</keyword>
<dbReference type="InterPro" id="IPR009057">
    <property type="entry name" value="Homeodomain-like_sf"/>
</dbReference>
<keyword evidence="2 4" id="KW-0238">DNA-binding</keyword>
<feature type="domain" description="HTH tetR-type" evidence="5">
    <location>
        <begin position="9"/>
        <end position="69"/>
    </location>
</feature>
<dbReference type="EMBL" id="DXGJ01000053">
    <property type="protein sequence ID" value="HIW72350.1"/>
    <property type="molecule type" value="Genomic_DNA"/>
</dbReference>
<organism evidence="6 7">
    <name type="scientific">Candidatus Levilactobacillus faecigallinarum</name>
    <dbReference type="NCBI Taxonomy" id="2838638"/>
    <lineage>
        <taxon>Bacteria</taxon>
        <taxon>Bacillati</taxon>
        <taxon>Bacillota</taxon>
        <taxon>Bacilli</taxon>
        <taxon>Lactobacillales</taxon>
        <taxon>Lactobacillaceae</taxon>
        <taxon>Levilactobacillus</taxon>
    </lineage>
</organism>
<dbReference type="GO" id="GO:0003700">
    <property type="term" value="F:DNA-binding transcription factor activity"/>
    <property type="evidence" value="ECO:0007669"/>
    <property type="project" value="TreeGrafter"/>
</dbReference>
<dbReference type="InterPro" id="IPR001647">
    <property type="entry name" value="HTH_TetR"/>
</dbReference>
<dbReference type="Gene3D" id="1.10.357.10">
    <property type="entry name" value="Tetracycline Repressor, domain 2"/>
    <property type="match status" value="1"/>
</dbReference>
<comment type="caution">
    <text evidence="6">The sequence shown here is derived from an EMBL/GenBank/DDBJ whole genome shotgun (WGS) entry which is preliminary data.</text>
</comment>
<dbReference type="InterPro" id="IPR050109">
    <property type="entry name" value="HTH-type_TetR-like_transc_reg"/>
</dbReference>
<protein>
    <submittedName>
        <fullName evidence="6">TetR/AcrR family transcriptional regulator</fullName>
    </submittedName>
</protein>
<dbReference type="AlphaFoldDB" id="A0A9D1QRX2"/>